<dbReference type="SUPFAM" id="SSF88723">
    <property type="entry name" value="PIN domain-like"/>
    <property type="match status" value="1"/>
</dbReference>
<keyword evidence="3" id="KW-1185">Reference proteome</keyword>
<sequence length="170" mass="19143">MSETVPQTMDEINTHINRYWALQKAYIERDGIQTTTPTEASSPSSHKHVAHELNKLLLKDLSPSTTTIHMDGRPSKQKSKTREEKAAALEKTRDALSTDIYGVLQTSRGVTPAIYRKIKQLFRTPKVVVDEIVSELRELGWSVCQCPFQADTHIAQVCRDSPDPEKITSP</sequence>
<name>A0A9P6M261_9FUNG</name>
<dbReference type="Proteomes" id="UP000749646">
    <property type="component" value="Unassembled WGS sequence"/>
</dbReference>
<organism evidence="2 3">
    <name type="scientific">Modicella reniformis</name>
    <dbReference type="NCBI Taxonomy" id="1440133"/>
    <lineage>
        <taxon>Eukaryota</taxon>
        <taxon>Fungi</taxon>
        <taxon>Fungi incertae sedis</taxon>
        <taxon>Mucoromycota</taxon>
        <taxon>Mortierellomycotina</taxon>
        <taxon>Mortierellomycetes</taxon>
        <taxon>Mortierellales</taxon>
        <taxon>Mortierellaceae</taxon>
        <taxon>Modicella</taxon>
    </lineage>
</organism>
<dbReference type="InterPro" id="IPR029060">
    <property type="entry name" value="PIN-like_dom_sf"/>
</dbReference>
<evidence type="ECO:0000313" key="2">
    <source>
        <dbReference type="EMBL" id="KAF9962779.1"/>
    </source>
</evidence>
<dbReference type="OrthoDB" id="2446503at2759"/>
<evidence type="ECO:0000256" key="1">
    <source>
        <dbReference type="SAM" id="MobiDB-lite"/>
    </source>
</evidence>
<accession>A0A9P6M261</accession>
<protein>
    <submittedName>
        <fullName evidence="2">Uncharacterized protein</fullName>
    </submittedName>
</protein>
<proteinExistence type="predicted"/>
<dbReference type="AlphaFoldDB" id="A0A9P6M261"/>
<dbReference type="Gene3D" id="3.40.50.1010">
    <property type="entry name" value="5'-nuclease"/>
    <property type="match status" value="1"/>
</dbReference>
<feature type="region of interest" description="Disordered" evidence="1">
    <location>
        <begin position="64"/>
        <end position="84"/>
    </location>
</feature>
<evidence type="ECO:0000313" key="3">
    <source>
        <dbReference type="Proteomes" id="UP000749646"/>
    </source>
</evidence>
<reference evidence="2" key="1">
    <citation type="journal article" date="2020" name="Fungal Divers.">
        <title>Resolving the Mortierellaceae phylogeny through synthesis of multi-gene phylogenetics and phylogenomics.</title>
        <authorList>
            <person name="Vandepol N."/>
            <person name="Liber J."/>
            <person name="Desiro A."/>
            <person name="Na H."/>
            <person name="Kennedy M."/>
            <person name="Barry K."/>
            <person name="Grigoriev I.V."/>
            <person name="Miller A.N."/>
            <person name="O'Donnell K."/>
            <person name="Stajich J.E."/>
            <person name="Bonito G."/>
        </authorList>
    </citation>
    <scope>NUCLEOTIDE SEQUENCE</scope>
    <source>
        <strain evidence="2">MES-2147</strain>
    </source>
</reference>
<dbReference type="EMBL" id="JAAAHW010006356">
    <property type="protein sequence ID" value="KAF9962779.1"/>
    <property type="molecule type" value="Genomic_DNA"/>
</dbReference>
<comment type="caution">
    <text evidence="2">The sequence shown here is derived from an EMBL/GenBank/DDBJ whole genome shotgun (WGS) entry which is preliminary data.</text>
</comment>
<gene>
    <name evidence="2" type="ORF">BGZ65_007989</name>
</gene>
<feature type="compositionally biased region" description="Basic and acidic residues" evidence="1">
    <location>
        <begin position="70"/>
        <end position="84"/>
    </location>
</feature>